<keyword evidence="2" id="KW-1185">Reference proteome</keyword>
<evidence type="ECO:0000313" key="1">
    <source>
        <dbReference type="EMBL" id="RPA90863.1"/>
    </source>
</evidence>
<dbReference type="Proteomes" id="UP000276215">
    <property type="component" value="Unassembled WGS sequence"/>
</dbReference>
<reference evidence="1 2" key="1">
    <citation type="journal article" date="2018" name="Nat. Ecol. Evol.">
        <title>Pezizomycetes genomes reveal the molecular basis of ectomycorrhizal truffle lifestyle.</title>
        <authorList>
            <person name="Murat C."/>
            <person name="Payen T."/>
            <person name="Noel B."/>
            <person name="Kuo A."/>
            <person name="Morin E."/>
            <person name="Chen J."/>
            <person name="Kohler A."/>
            <person name="Krizsan K."/>
            <person name="Balestrini R."/>
            <person name="Da Silva C."/>
            <person name="Montanini B."/>
            <person name="Hainaut M."/>
            <person name="Levati E."/>
            <person name="Barry K.W."/>
            <person name="Belfiori B."/>
            <person name="Cichocki N."/>
            <person name="Clum A."/>
            <person name="Dockter R.B."/>
            <person name="Fauchery L."/>
            <person name="Guy J."/>
            <person name="Iotti M."/>
            <person name="Le Tacon F."/>
            <person name="Lindquist E.A."/>
            <person name="Lipzen A."/>
            <person name="Malagnac F."/>
            <person name="Mello A."/>
            <person name="Molinier V."/>
            <person name="Miyauchi S."/>
            <person name="Poulain J."/>
            <person name="Riccioni C."/>
            <person name="Rubini A."/>
            <person name="Sitrit Y."/>
            <person name="Splivallo R."/>
            <person name="Traeger S."/>
            <person name="Wang M."/>
            <person name="Zifcakova L."/>
            <person name="Wipf D."/>
            <person name="Zambonelli A."/>
            <person name="Paolocci F."/>
            <person name="Nowrousian M."/>
            <person name="Ottonello S."/>
            <person name="Baldrian P."/>
            <person name="Spatafora J.W."/>
            <person name="Henrissat B."/>
            <person name="Nagy L.G."/>
            <person name="Aury J.M."/>
            <person name="Wincker P."/>
            <person name="Grigoriev I.V."/>
            <person name="Bonfante P."/>
            <person name="Martin F.M."/>
        </authorList>
    </citation>
    <scope>NUCLEOTIDE SEQUENCE [LARGE SCALE GENOMIC DNA]</scope>
    <source>
        <strain evidence="1 2">120613-1</strain>
    </source>
</reference>
<gene>
    <name evidence="1" type="ORF">L873DRAFT_1795233</name>
</gene>
<dbReference type="AlphaFoldDB" id="A0A3N4IXF6"/>
<sequence length="127" mass="14537">MTPRQAGCIQVHPILPALSAERFYTGDKKKPGSKLKQLAESLRTAPQCIEYPNRLYKVSYKVRELSYWVVPSIPIGWIQLWKPTRVETAACFGVSEVNLSHWRKEEKEGKFQGLSLEQYEELGGGRK</sequence>
<protein>
    <submittedName>
        <fullName evidence="1">Uncharacterized protein</fullName>
    </submittedName>
</protein>
<proteinExistence type="predicted"/>
<dbReference type="EMBL" id="ML120512">
    <property type="protein sequence ID" value="RPA90863.1"/>
    <property type="molecule type" value="Genomic_DNA"/>
</dbReference>
<accession>A0A3N4IXF6</accession>
<name>A0A3N4IXF6_9PEZI</name>
<evidence type="ECO:0000313" key="2">
    <source>
        <dbReference type="Proteomes" id="UP000276215"/>
    </source>
</evidence>
<organism evidence="1 2">
    <name type="scientific">Choiromyces venosus 120613-1</name>
    <dbReference type="NCBI Taxonomy" id="1336337"/>
    <lineage>
        <taxon>Eukaryota</taxon>
        <taxon>Fungi</taxon>
        <taxon>Dikarya</taxon>
        <taxon>Ascomycota</taxon>
        <taxon>Pezizomycotina</taxon>
        <taxon>Pezizomycetes</taxon>
        <taxon>Pezizales</taxon>
        <taxon>Tuberaceae</taxon>
        <taxon>Choiromyces</taxon>
    </lineage>
</organism>